<reference evidence="1" key="1">
    <citation type="submission" date="2022-10" db="EMBL/GenBank/DDBJ databases">
        <title>The complete genomes of actinobacterial strains from the NBC collection.</title>
        <authorList>
            <person name="Joergensen T.S."/>
            <person name="Alvarez Arevalo M."/>
            <person name="Sterndorff E.B."/>
            <person name="Faurdal D."/>
            <person name="Vuksanovic O."/>
            <person name="Mourched A.-S."/>
            <person name="Charusanti P."/>
            <person name="Shaw S."/>
            <person name="Blin K."/>
            <person name="Weber T."/>
        </authorList>
    </citation>
    <scope>NUCLEOTIDE SEQUENCE</scope>
    <source>
        <strain evidence="1">NBC_00003</strain>
    </source>
</reference>
<name>A0AAU2V7S0_9ACTN</name>
<organism evidence="1">
    <name type="scientific">Streptomyces sp. NBC_00003</name>
    <dbReference type="NCBI Taxonomy" id="2903608"/>
    <lineage>
        <taxon>Bacteria</taxon>
        <taxon>Bacillati</taxon>
        <taxon>Actinomycetota</taxon>
        <taxon>Actinomycetes</taxon>
        <taxon>Kitasatosporales</taxon>
        <taxon>Streptomycetaceae</taxon>
        <taxon>Streptomyces</taxon>
    </lineage>
</organism>
<proteinExistence type="predicted"/>
<gene>
    <name evidence="1" type="ORF">OG549_22320</name>
</gene>
<dbReference type="AlphaFoldDB" id="A0AAU2V7S0"/>
<dbReference type="EMBL" id="CP108318">
    <property type="protein sequence ID" value="WTW63164.1"/>
    <property type="molecule type" value="Genomic_DNA"/>
</dbReference>
<keyword evidence="1" id="KW-0238">DNA-binding</keyword>
<sequence length="66" mass="7300">MTREELLTLPVTVDVLTAGRAFGFGRNTTYELVNTGKFPVEVQEPLVGKRYVRSVDLQEALGFGGR</sequence>
<protein>
    <submittedName>
        <fullName evidence="1">DNA-binding protein</fullName>
    </submittedName>
</protein>
<accession>A0AAU2V7S0</accession>
<evidence type="ECO:0000313" key="1">
    <source>
        <dbReference type="EMBL" id="WTW63164.1"/>
    </source>
</evidence>
<dbReference type="GO" id="GO:0003677">
    <property type="term" value="F:DNA binding"/>
    <property type="evidence" value="ECO:0007669"/>
    <property type="project" value="UniProtKB-KW"/>
</dbReference>